<reference evidence="2" key="1">
    <citation type="journal article" date="2019" name="bioRxiv">
        <title>The Genome of the Zebra Mussel, Dreissena polymorpha: A Resource for Invasive Species Research.</title>
        <authorList>
            <person name="McCartney M.A."/>
            <person name="Auch B."/>
            <person name="Kono T."/>
            <person name="Mallez S."/>
            <person name="Zhang Y."/>
            <person name="Obille A."/>
            <person name="Becker A."/>
            <person name="Abrahante J.E."/>
            <person name="Garbe J."/>
            <person name="Badalamenti J.P."/>
            <person name="Herman A."/>
            <person name="Mangelson H."/>
            <person name="Liachko I."/>
            <person name="Sullivan S."/>
            <person name="Sone E.D."/>
            <person name="Koren S."/>
            <person name="Silverstein K.A.T."/>
            <person name="Beckman K.B."/>
            <person name="Gohl D.M."/>
        </authorList>
    </citation>
    <scope>NUCLEOTIDE SEQUENCE</scope>
    <source>
        <strain evidence="2">Duluth1</strain>
        <tissue evidence="2">Whole animal</tissue>
    </source>
</reference>
<accession>A0A9D4GR83</accession>
<proteinExistence type="predicted"/>
<feature type="compositionally biased region" description="Polar residues" evidence="1">
    <location>
        <begin position="18"/>
        <end position="28"/>
    </location>
</feature>
<evidence type="ECO:0000256" key="1">
    <source>
        <dbReference type="SAM" id="MobiDB-lite"/>
    </source>
</evidence>
<evidence type="ECO:0000313" key="2">
    <source>
        <dbReference type="EMBL" id="KAH3818537.1"/>
    </source>
</evidence>
<dbReference type="Proteomes" id="UP000828390">
    <property type="component" value="Unassembled WGS sequence"/>
</dbReference>
<reference evidence="2" key="2">
    <citation type="submission" date="2020-11" db="EMBL/GenBank/DDBJ databases">
        <authorList>
            <person name="McCartney M.A."/>
            <person name="Auch B."/>
            <person name="Kono T."/>
            <person name="Mallez S."/>
            <person name="Becker A."/>
            <person name="Gohl D.M."/>
            <person name="Silverstein K.A.T."/>
            <person name="Koren S."/>
            <person name="Bechman K.B."/>
            <person name="Herman A."/>
            <person name="Abrahante J.E."/>
            <person name="Garbe J."/>
        </authorList>
    </citation>
    <scope>NUCLEOTIDE SEQUENCE</scope>
    <source>
        <strain evidence="2">Duluth1</strain>
        <tissue evidence="2">Whole animal</tissue>
    </source>
</reference>
<evidence type="ECO:0000313" key="3">
    <source>
        <dbReference type="Proteomes" id="UP000828390"/>
    </source>
</evidence>
<comment type="caution">
    <text evidence="2">The sequence shown here is derived from an EMBL/GenBank/DDBJ whole genome shotgun (WGS) entry which is preliminary data.</text>
</comment>
<organism evidence="2 3">
    <name type="scientific">Dreissena polymorpha</name>
    <name type="common">Zebra mussel</name>
    <name type="synonym">Mytilus polymorpha</name>
    <dbReference type="NCBI Taxonomy" id="45954"/>
    <lineage>
        <taxon>Eukaryota</taxon>
        <taxon>Metazoa</taxon>
        <taxon>Spiralia</taxon>
        <taxon>Lophotrochozoa</taxon>
        <taxon>Mollusca</taxon>
        <taxon>Bivalvia</taxon>
        <taxon>Autobranchia</taxon>
        <taxon>Heteroconchia</taxon>
        <taxon>Euheterodonta</taxon>
        <taxon>Imparidentia</taxon>
        <taxon>Neoheterodontei</taxon>
        <taxon>Myida</taxon>
        <taxon>Dreissenoidea</taxon>
        <taxon>Dreissenidae</taxon>
        <taxon>Dreissena</taxon>
    </lineage>
</organism>
<dbReference type="AlphaFoldDB" id="A0A9D4GR83"/>
<keyword evidence="3" id="KW-1185">Reference proteome</keyword>
<dbReference type="EMBL" id="JAIWYP010000005">
    <property type="protein sequence ID" value="KAH3818537.1"/>
    <property type="molecule type" value="Genomic_DNA"/>
</dbReference>
<sequence>MFSDIGKSNIDRPHSHTQDVCSMDSQTPRIARTSSGGSGSSAIQSSERMLFSEESC</sequence>
<gene>
    <name evidence="2" type="ORF">DPMN_120258</name>
</gene>
<name>A0A9D4GR83_DREPO</name>
<feature type="region of interest" description="Disordered" evidence="1">
    <location>
        <begin position="1"/>
        <end position="56"/>
    </location>
</feature>
<protein>
    <submittedName>
        <fullName evidence="2">Uncharacterized protein</fullName>
    </submittedName>
</protein>